<feature type="transmembrane region" description="Helical" evidence="6">
    <location>
        <begin position="182"/>
        <end position="201"/>
    </location>
</feature>
<keyword evidence="2" id="KW-1003">Cell membrane</keyword>
<evidence type="ECO:0000256" key="6">
    <source>
        <dbReference type="SAM" id="Phobius"/>
    </source>
</evidence>
<evidence type="ECO:0000313" key="8">
    <source>
        <dbReference type="EMBL" id="ANN65204.1"/>
    </source>
</evidence>
<reference evidence="8 9" key="1">
    <citation type="submission" date="2016-06" db="EMBL/GenBank/DDBJ databases">
        <title>Complete genome sequences of Bordetella bronchialis and Bordetella flabilis.</title>
        <authorList>
            <person name="LiPuma J.J."/>
            <person name="Spilker T."/>
        </authorList>
    </citation>
    <scope>NUCLEOTIDE SEQUENCE [LARGE SCALE GENOMIC DNA]</scope>
    <source>
        <strain evidence="8 9">AU3182</strain>
    </source>
</reference>
<name>A0ABM6CMR0_9BORD</name>
<keyword evidence="3 6" id="KW-0812">Transmembrane</keyword>
<keyword evidence="9" id="KW-1185">Reference proteome</keyword>
<dbReference type="RefSeq" id="WP_066343661.1">
    <property type="nucleotide sequence ID" value="NZ_CBCSFJ010000014.1"/>
</dbReference>
<feature type="transmembrane region" description="Helical" evidence="6">
    <location>
        <begin position="402"/>
        <end position="425"/>
    </location>
</feature>
<accession>A0ABM6CMR0</accession>
<dbReference type="InterPro" id="IPR011701">
    <property type="entry name" value="MFS"/>
</dbReference>
<dbReference type="CDD" id="cd06174">
    <property type="entry name" value="MFS"/>
    <property type="match status" value="1"/>
</dbReference>
<dbReference type="InterPro" id="IPR050189">
    <property type="entry name" value="MFS_Efflux_Transporters"/>
</dbReference>
<dbReference type="InterPro" id="IPR020846">
    <property type="entry name" value="MFS_dom"/>
</dbReference>
<comment type="subcellular location">
    <subcellularLocation>
        <location evidence="1">Cell membrane</location>
        <topology evidence="1">Multi-pass membrane protein</topology>
    </subcellularLocation>
</comment>
<dbReference type="EMBL" id="CP016170">
    <property type="protein sequence ID" value="ANN65204.1"/>
    <property type="molecule type" value="Genomic_DNA"/>
</dbReference>
<feature type="domain" description="Major facilitator superfamily (MFS) profile" evidence="7">
    <location>
        <begin position="26"/>
        <end position="430"/>
    </location>
</feature>
<dbReference type="InterPro" id="IPR036259">
    <property type="entry name" value="MFS_trans_sf"/>
</dbReference>
<feature type="transmembrane region" description="Helical" evidence="6">
    <location>
        <begin position="360"/>
        <end position="382"/>
    </location>
</feature>
<protein>
    <recommendedName>
        <fullName evidence="7">Major facilitator superfamily (MFS) profile domain-containing protein</fullName>
    </recommendedName>
</protein>
<feature type="transmembrane region" description="Helical" evidence="6">
    <location>
        <begin position="147"/>
        <end position="170"/>
    </location>
</feature>
<sequence>MSKAASLTPPSVQLDTDRPSSRAYASWALIALAYAIAFMQRLAPQSMLNELSASFSIDAGGLGVLASGYFYGYLAMQIPAGILVDTLGVRRVLLGSLVVSLAGTACFAMAPTVAAAFAARVIVACGDALVFTAMLKLVALKFRQSRFGLMSGLSQVSGYLGGVIATTPLAYAVSDLGWRECFALVAGVIALNLAASILVFPRKDQAPMALKELGPRLGRTLGLFRGRLRNASSWGCAIVFASHFASVTTLSGVWGLPMVRDTLSISKDQASTCILAFLVSNVAGSILLGHLSDRVLNVRRALLWNCLLRAAILLTLLPALLASLGYVYAIACFSVLGFVAGGTVPLVLKAVRKLYTAEMIGIGASFNTTLAGITAALVQPLIGSLLATSATGSPGHLSYTAQGYTGFVLFMAAVSALGCIGAAAMRMAQQA</sequence>
<dbReference type="Pfam" id="PF07690">
    <property type="entry name" value="MFS_1"/>
    <property type="match status" value="1"/>
</dbReference>
<evidence type="ECO:0000256" key="5">
    <source>
        <dbReference type="ARBA" id="ARBA00023136"/>
    </source>
</evidence>
<evidence type="ECO:0000259" key="7">
    <source>
        <dbReference type="PROSITE" id="PS50850"/>
    </source>
</evidence>
<evidence type="ECO:0000256" key="4">
    <source>
        <dbReference type="ARBA" id="ARBA00022989"/>
    </source>
</evidence>
<keyword evidence="5 6" id="KW-0472">Membrane</keyword>
<dbReference type="PANTHER" id="PTHR43124:SF3">
    <property type="entry name" value="CHLORAMPHENICOL EFFLUX PUMP RV0191"/>
    <property type="match status" value="1"/>
</dbReference>
<keyword evidence="4 6" id="KW-1133">Transmembrane helix</keyword>
<feature type="transmembrane region" description="Helical" evidence="6">
    <location>
        <begin position="234"/>
        <end position="257"/>
    </location>
</feature>
<proteinExistence type="predicted"/>
<gene>
    <name evidence="8" type="ORF">BAU06_01785</name>
</gene>
<feature type="transmembrane region" description="Helical" evidence="6">
    <location>
        <begin position="21"/>
        <end position="39"/>
    </location>
</feature>
<feature type="transmembrane region" description="Helical" evidence="6">
    <location>
        <begin position="92"/>
        <end position="110"/>
    </location>
</feature>
<dbReference type="PROSITE" id="PS50850">
    <property type="entry name" value="MFS"/>
    <property type="match status" value="1"/>
</dbReference>
<dbReference type="SUPFAM" id="SSF103473">
    <property type="entry name" value="MFS general substrate transporter"/>
    <property type="match status" value="1"/>
</dbReference>
<evidence type="ECO:0000256" key="1">
    <source>
        <dbReference type="ARBA" id="ARBA00004651"/>
    </source>
</evidence>
<feature type="transmembrane region" description="Helical" evidence="6">
    <location>
        <begin position="269"/>
        <end position="289"/>
    </location>
</feature>
<evidence type="ECO:0000313" key="9">
    <source>
        <dbReference type="Proteomes" id="UP000091897"/>
    </source>
</evidence>
<dbReference type="PANTHER" id="PTHR43124">
    <property type="entry name" value="PURINE EFFLUX PUMP PBUE"/>
    <property type="match status" value="1"/>
</dbReference>
<organism evidence="8 9">
    <name type="scientific">Bordetella bronchialis</name>
    <dbReference type="NCBI Taxonomy" id="463025"/>
    <lineage>
        <taxon>Bacteria</taxon>
        <taxon>Pseudomonadati</taxon>
        <taxon>Pseudomonadota</taxon>
        <taxon>Betaproteobacteria</taxon>
        <taxon>Burkholderiales</taxon>
        <taxon>Alcaligenaceae</taxon>
        <taxon>Bordetella</taxon>
    </lineage>
</organism>
<evidence type="ECO:0000256" key="2">
    <source>
        <dbReference type="ARBA" id="ARBA00022475"/>
    </source>
</evidence>
<feature type="transmembrane region" description="Helical" evidence="6">
    <location>
        <begin position="116"/>
        <end position="135"/>
    </location>
</feature>
<dbReference type="Proteomes" id="UP000091897">
    <property type="component" value="Chromosome"/>
</dbReference>
<dbReference type="Gene3D" id="1.20.1250.20">
    <property type="entry name" value="MFS general substrate transporter like domains"/>
    <property type="match status" value="2"/>
</dbReference>
<evidence type="ECO:0000256" key="3">
    <source>
        <dbReference type="ARBA" id="ARBA00022692"/>
    </source>
</evidence>
<feature type="transmembrane region" description="Helical" evidence="6">
    <location>
        <begin position="326"/>
        <end position="348"/>
    </location>
</feature>
<feature type="transmembrane region" description="Helical" evidence="6">
    <location>
        <begin position="301"/>
        <end position="320"/>
    </location>
</feature>